<dbReference type="EMBL" id="JAVHJO010000012">
    <property type="protein sequence ID" value="KAK6532115.1"/>
    <property type="molecule type" value="Genomic_DNA"/>
</dbReference>
<accession>A0AAV9X2E1</accession>
<organism evidence="1 2">
    <name type="scientific">Orbilia ellipsospora</name>
    <dbReference type="NCBI Taxonomy" id="2528407"/>
    <lineage>
        <taxon>Eukaryota</taxon>
        <taxon>Fungi</taxon>
        <taxon>Dikarya</taxon>
        <taxon>Ascomycota</taxon>
        <taxon>Pezizomycotina</taxon>
        <taxon>Orbiliomycetes</taxon>
        <taxon>Orbiliales</taxon>
        <taxon>Orbiliaceae</taxon>
        <taxon>Orbilia</taxon>
    </lineage>
</organism>
<keyword evidence="2" id="KW-1185">Reference proteome</keyword>
<dbReference type="AlphaFoldDB" id="A0AAV9X2E1"/>
<name>A0AAV9X2E1_9PEZI</name>
<protein>
    <submittedName>
        <fullName evidence="1">Uncharacterized protein</fullName>
    </submittedName>
</protein>
<gene>
    <name evidence="1" type="ORF">TWF694_003277</name>
</gene>
<evidence type="ECO:0000313" key="2">
    <source>
        <dbReference type="Proteomes" id="UP001365542"/>
    </source>
</evidence>
<reference evidence="1 2" key="1">
    <citation type="submission" date="2019-10" db="EMBL/GenBank/DDBJ databases">
        <authorList>
            <person name="Palmer J.M."/>
        </authorList>
    </citation>
    <scope>NUCLEOTIDE SEQUENCE [LARGE SCALE GENOMIC DNA]</scope>
    <source>
        <strain evidence="1 2">TWF694</strain>
    </source>
</reference>
<evidence type="ECO:0000313" key="1">
    <source>
        <dbReference type="EMBL" id="KAK6532115.1"/>
    </source>
</evidence>
<comment type="caution">
    <text evidence="1">The sequence shown here is derived from an EMBL/GenBank/DDBJ whole genome shotgun (WGS) entry which is preliminary data.</text>
</comment>
<proteinExistence type="predicted"/>
<sequence length="226" mass="25355">MSPTISDTLYLEQRAAELGRLIHAISTGQLYRDVDMVRLSSSLSSSISPQNEHLNSLVQELVTIFIHFRRHGVSSDHPIKFESSDMTFTFLPDPYTDSSLLLPSLVRPLVMTVRRSPSPEVPQTHITLALVPSSLALVSQITHLHDDVDFDIQLTFSQLSYLEEAPGPIFEISAVIVCRRDIESWIRSLGVRQSNEDTDITLEIVRGPTRVFDEAGECWVVSLILI</sequence>
<dbReference type="Proteomes" id="UP001365542">
    <property type="component" value="Unassembled WGS sequence"/>
</dbReference>